<proteinExistence type="predicted"/>
<organism evidence="1 2">
    <name type="scientific">Haliscomenobacter hydrossis (strain ATCC 27775 / DSM 1100 / LMG 10767 / O)</name>
    <dbReference type="NCBI Taxonomy" id="760192"/>
    <lineage>
        <taxon>Bacteria</taxon>
        <taxon>Pseudomonadati</taxon>
        <taxon>Bacteroidota</taxon>
        <taxon>Saprospiria</taxon>
        <taxon>Saprospirales</taxon>
        <taxon>Haliscomenobacteraceae</taxon>
        <taxon>Haliscomenobacter</taxon>
    </lineage>
</organism>
<name>F4KUM1_HALH1</name>
<dbReference type="InterPro" id="IPR025234">
    <property type="entry name" value="YjzH-like"/>
</dbReference>
<protein>
    <recommendedName>
        <fullName evidence="3">DUF4177 domain-containing protein</fullName>
    </recommendedName>
</protein>
<dbReference type="eggNOG" id="ENOG50331JW">
    <property type="taxonomic scope" value="Bacteria"/>
</dbReference>
<reference evidence="1 2" key="1">
    <citation type="journal article" date="2011" name="Stand. Genomic Sci.">
        <title>Complete genome sequence of Haliscomenobacter hydrossis type strain (O).</title>
        <authorList>
            <consortium name="US DOE Joint Genome Institute (JGI-PGF)"/>
            <person name="Daligault H."/>
            <person name="Lapidus A."/>
            <person name="Zeytun A."/>
            <person name="Nolan M."/>
            <person name="Lucas S."/>
            <person name="Del Rio T.G."/>
            <person name="Tice H."/>
            <person name="Cheng J.F."/>
            <person name="Tapia R."/>
            <person name="Han C."/>
            <person name="Goodwin L."/>
            <person name="Pitluck S."/>
            <person name="Liolios K."/>
            <person name="Pagani I."/>
            <person name="Ivanova N."/>
            <person name="Huntemann M."/>
            <person name="Mavromatis K."/>
            <person name="Mikhailova N."/>
            <person name="Pati A."/>
            <person name="Chen A."/>
            <person name="Palaniappan K."/>
            <person name="Land M."/>
            <person name="Hauser L."/>
            <person name="Brambilla E.M."/>
            <person name="Rohde M."/>
            <person name="Verbarg S."/>
            <person name="Goker M."/>
            <person name="Bristow J."/>
            <person name="Eisen J.A."/>
            <person name="Markowitz V."/>
            <person name="Hugenholtz P."/>
            <person name="Kyrpides N.C."/>
            <person name="Klenk H.P."/>
            <person name="Woyke T."/>
        </authorList>
    </citation>
    <scope>NUCLEOTIDE SEQUENCE [LARGE SCALE GENOMIC DNA]</scope>
    <source>
        <strain evidence="2">ATCC 27775 / DSM 1100 / LMG 10767 / O</strain>
    </source>
</reference>
<dbReference type="HOGENOM" id="CLU_191206_0_0_10"/>
<dbReference type="KEGG" id="hhy:Halhy_4621"/>
<reference key="2">
    <citation type="submission" date="2011-04" db="EMBL/GenBank/DDBJ databases">
        <title>Complete sequence of chromosome of Haliscomenobacter hydrossis DSM 1100.</title>
        <authorList>
            <consortium name="US DOE Joint Genome Institute (JGI-PGF)"/>
            <person name="Lucas S."/>
            <person name="Han J."/>
            <person name="Lapidus A."/>
            <person name="Bruce D."/>
            <person name="Goodwin L."/>
            <person name="Pitluck S."/>
            <person name="Peters L."/>
            <person name="Kyrpides N."/>
            <person name="Mavromatis K."/>
            <person name="Ivanova N."/>
            <person name="Ovchinnikova G."/>
            <person name="Pagani I."/>
            <person name="Daligault H."/>
            <person name="Detter J.C."/>
            <person name="Han C."/>
            <person name="Land M."/>
            <person name="Hauser L."/>
            <person name="Markowitz V."/>
            <person name="Cheng J.-F."/>
            <person name="Hugenholtz P."/>
            <person name="Woyke T."/>
            <person name="Wu D."/>
            <person name="Verbarg S."/>
            <person name="Frueling A."/>
            <person name="Brambilla E."/>
            <person name="Klenk H.-P."/>
            <person name="Eisen J.A."/>
        </authorList>
    </citation>
    <scope>NUCLEOTIDE SEQUENCE</scope>
    <source>
        <strain>DSM 1100</strain>
    </source>
</reference>
<sequence>MFEYKFIKLSTNIWNNLPKEDYQTIIAEHAEEGWRLVQIFSMMSSAMQMNYELIFERPKTDYV</sequence>
<dbReference type="Proteomes" id="UP000008461">
    <property type="component" value="Chromosome"/>
</dbReference>
<dbReference type="AlphaFoldDB" id="F4KUM1"/>
<dbReference type="OrthoDB" id="1739894at2"/>
<evidence type="ECO:0000313" key="1">
    <source>
        <dbReference type="EMBL" id="AEE52457.1"/>
    </source>
</evidence>
<gene>
    <name evidence="1" type="ordered locus">Halhy_4621</name>
</gene>
<keyword evidence="2" id="KW-1185">Reference proteome</keyword>
<dbReference type="Pfam" id="PF13783">
    <property type="entry name" value="DUF4177"/>
    <property type="match status" value="1"/>
</dbReference>
<dbReference type="RefSeq" id="WP_013766995.1">
    <property type="nucleotide sequence ID" value="NC_015510.1"/>
</dbReference>
<evidence type="ECO:0000313" key="2">
    <source>
        <dbReference type="Proteomes" id="UP000008461"/>
    </source>
</evidence>
<dbReference type="EMBL" id="CP002691">
    <property type="protein sequence ID" value="AEE52457.1"/>
    <property type="molecule type" value="Genomic_DNA"/>
</dbReference>
<dbReference type="STRING" id="760192.Halhy_4621"/>
<evidence type="ECO:0008006" key="3">
    <source>
        <dbReference type="Google" id="ProtNLM"/>
    </source>
</evidence>
<accession>F4KUM1</accession>